<dbReference type="Proteomes" id="UP000261846">
    <property type="component" value="Segment"/>
</dbReference>
<reference evidence="1 2" key="1">
    <citation type="submission" date="2018-07" db="EMBL/GenBank/DDBJ databases">
        <authorList>
            <person name="Bray K.S."/>
            <person name="Carr Z.A."/>
            <person name="Cox A."/>
            <person name="Croney S.M."/>
            <person name="Francisco T.J."/>
            <person name="Gragg K.N."/>
            <person name="Gress-Byrd C.M."/>
            <person name="Holcomb E.R."/>
            <person name="Justice T.A."/>
            <person name="Latham E.D."/>
            <person name="Lovell F.C."/>
            <person name="Miller H.N."/>
            <person name="Quesada C."/>
            <person name="Radey J."/>
            <person name="Robinson P.M."/>
            <person name="Scott K.N."/>
            <person name="Smith C.E."/>
            <person name="Stamey B.D."/>
            <person name="Stanley G.P."/>
            <person name="Suchonic E.A."/>
            <person name="Taylor K.N."/>
            <person name="Weindel N.A."/>
            <person name="Wiseman B.T."/>
            <person name="Eckardt M.A."/>
            <person name="Gainey M.D."/>
            <person name="Wallen J.R."/>
            <person name="Garlena R.A."/>
            <person name="Russell D.A."/>
            <person name="Pope W.H."/>
            <person name="Jacobs-Sera D."/>
            <person name="Hatfull G.F."/>
        </authorList>
    </citation>
    <scope>NUCLEOTIDE SEQUENCE [LARGE SCALE GENOMIC DNA]</scope>
</reference>
<dbReference type="KEGG" id="vg:54999087"/>
<organism evidence="1 2">
    <name type="scientific">Microbacterium phage Neferthena</name>
    <dbReference type="NCBI Taxonomy" id="2301539"/>
    <lineage>
        <taxon>Viruses</taxon>
        <taxon>Duplodnaviria</taxon>
        <taxon>Heunggongvirae</taxon>
        <taxon>Uroviricota</taxon>
        <taxon>Caudoviricetes</taxon>
        <taxon>Neferthenavirus</taxon>
        <taxon>Neferthenavirus neferthena</taxon>
    </lineage>
</organism>
<dbReference type="GeneID" id="54999087"/>
<sequence length="117" mass="12344">MSIFNDITALVAAAPAHEGYAPTGAKVPYVVSRPLLYDDALDRALSGDPIALDTQFSLYCCGGSVEASYNLALLVMQDLDTKRVGGTTLKTSMGYIGAQVEGHYETQVTAQLNQGGI</sequence>
<dbReference type="EMBL" id="MH697589">
    <property type="protein sequence ID" value="AXQ52877.1"/>
    <property type="molecule type" value="Genomic_DNA"/>
</dbReference>
<name>A0A385D582_9CAUD</name>
<protein>
    <submittedName>
        <fullName evidence="1">Tail terminator</fullName>
    </submittedName>
</protein>
<evidence type="ECO:0000313" key="1">
    <source>
        <dbReference type="EMBL" id="AXQ52877.1"/>
    </source>
</evidence>
<evidence type="ECO:0000313" key="2">
    <source>
        <dbReference type="Proteomes" id="UP000261846"/>
    </source>
</evidence>
<dbReference type="RefSeq" id="YP_009808189.1">
    <property type="nucleotide sequence ID" value="NC_048038.1"/>
</dbReference>
<gene>
    <name evidence="1" type="primary">13</name>
    <name evidence="1" type="ORF">SEA_NEFERTHENA_13</name>
</gene>
<accession>A0A385D582</accession>
<proteinExistence type="predicted"/>
<keyword evidence="2" id="KW-1185">Reference proteome</keyword>